<evidence type="ECO:0000313" key="17">
    <source>
        <dbReference type="EMBL" id="OXA49936.1"/>
    </source>
</evidence>
<comment type="cofactor">
    <cofactor evidence="13">
        <name>Zn(2+)</name>
        <dbReference type="ChEBI" id="CHEBI:29105"/>
    </cofactor>
    <text evidence="13">Binds 2 Zn(2+) ions per subunit.</text>
</comment>
<feature type="disulfide bond" evidence="14">
    <location>
        <begin position="64"/>
        <end position="145"/>
    </location>
</feature>
<evidence type="ECO:0000313" key="18">
    <source>
        <dbReference type="Proteomes" id="UP000198287"/>
    </source>
</evidence>
<dbReference type="GO" id="GO:0061750">
    <property type="term" value="F:acid sphingomyelin phosphodiesterase activity"/>
    <property type="evidence" value="ECO:0007669"/>
    <property type="project" value="TreeGrafter"/>
</dbReference>
<keyword evidence="4 13" id="KW-0479">Metal-binding</keyword>
<evidence type="ECO:0000256" key="10">
    <source>
        <dbReference type="ARBA" id="ARBA00023295"/>
    </source>
</evidence>
<dbReference type="InterPro" id="IPR041805">
    <property type="entry name" value="ASMase/PPN1_MPP"/>
</dbReference>
<dbReference type="GO" id="GO:0046872">
    <property type="term" value="F:metal ion binding"/>
    <property type="evidence" value="ECO:0007669"/>
    <property type="project" value="UniProtKB-KW"/>
</dbReference>
<dbReference type="Pfam" id="PF00149">
    <property type="entry name" value="Metallophos"/>
    <property type="match status" value="1"/>
</dbReference>
<evidence type="ECO:0000256" key="2">
    <source>
        <dbReference type="ARBA" id="ARBA00008234"/>
    </source>
</evidence>
<evidence type="ECO:0000256" key="12">
    <source>
        <dbReference type="PIRNR" id="PIRNR000948"/>
    </source>
</evidence>
<dbReference type="Pfam" id="PF19272">
    <property type="entry name" value="ASMase_C"/>
    <property type="match status" value="1"/>
</dbReference>
<evidence type="ECO:0000256" key="5">
    <source>
        <dbReference type="ARBA" id="ARBA00022729"/>
    </source>
</evidence>
<dbReference type="PROSITE" id="PS50015">
    <property type="entry name" value="SAP_B"/>
    <property type="match status" value="1"/>
</dbReference>
<dbReference type="InterPro" id="IPR011160">
    <property type="entry name" value="Sphingomy_PDE"/>
</dbReference>
<sequence length="613" mass="69965">MKLGLACLSVITLILGTTTVSQGFELDWSDPRYQELYEHRFEFQDWFLQGFYGRRGQTRNPITCALCETALSVIIGWIRNGEPLEQVTTKTIELCKSLNIVTEDICDMVVPIYADPLYYMVTRHSWITVFDACGIVLGGDLLPGCFNMNHTMTDWVIDLDYEMRPPVIEHPLVPAVPTVKVIQLTDIHPDLHYVEGSLNDCGKPLCCRPDPRDDPTNSSIAAGPWGDFLCDFPMTSTRNVFIEAATTHPDADFVLMTGDLVHHQIWNTTVEDNMSHYVAFINALMEAFPNTQIYPALGNHEPHPCNMFPPSDVWADYDLAWMYNFHGDLYQTQLTAAALATFRRGGYYTQIHKPGFRIVTLNTNFCYTNNFWILWNAADPEEHLQWFSNTMYAAERSNEKVWIVGHVPPGGKDCWSKWSSQFLRVINRYQNIILAQFYGHTHNDEFKIFFDDSRDPPQPTGSLWIGASVTPYTDLNPGYKVFYADGVRENATWQITDHETYVYDLAAANEAGSSVLPAFYKEYSAKEAYAVEGFTPANLWEFVKRMAVDDALFRTYYRYWYKDSGKEEFDTDCPSTGDVSQCKFEFLCEIVNTDYTNKHCDILKGLAAAATAQ</sequence>
<dbReference type="EC" id="3.1.4.12" evidence="12"/>
<protein>
    <recommendedName>
        <fullName evidence="12">Sphingomyelin phosphodiesterase</fullName>
        <ecNumber evidence="12">3.1.4.12</ecNumber>
    </recommendedName>
</protein>
<dbReference type="GO" id="GO:0005615">
    <property type="term" value="C:extracellular space"/>
    <property type="evidence" value="ECO:0007669"/>
    <property type="project" value="TreeGrafter"/>
</dbReference>
<organism evidence="17 18">
    <name type="scientific">Folsomia candida</name>
    <name type="common">Springtail</name>
    <dbReference type="NCBI Taxonomy" id="158441"/>
    <lineage>
        <taxon>Eukaryota</taxon>
        <taxon>Metazoa</taxon>
        <taxon>Ecdysozoa</taxon>
        <taxon>Arthropoda</taxon>
        <taxon>Hexapoda</taxon>
        <taxon>Collembola</taxon>
        <taxon>Entomobryomorpha</taxon>
        <taxon>Isotomoidea</taxon>
        <taxon>Isotomidae</taxon>
        <taxon>Proisotominae</taxon>
        <taxon>Folsomia</taxon>
    </lineage>
</organism>
<dbReference type="GO" id="GO:0006685">
    <property type="term" value="P:sphingomyelin catabolic process"/>
    <property type="evidence" value="ECO:0007669"/>
    <property type="project" value="UniProtKB-UniRule"/>
</dbReference>
<evidence type="ECO:0000256" key="1">
    <source>
        <dbReference type="ARBA" id="ARBA00004613"/>
    </source>
</evidence>
<comment type="similarity">
    <text evidence="2 12">Belongs to the acid sphingomyelinase family.</text>
</comment>
<feature type="binding site" evidence="13">
    <location>
        <position position="440"/>
    </location>
    <ligand>
        <name>Zn(2+)</name>
        <dbReference type="ChEBI" id="CHEBI:29105"/>
        <label>2</label>
    </ligand>
</feature>
<evidence type="ECO:0000256" key="3">
    <source>
        <dbReference type="ARBA" id="ARBA00022525"/>
    </source>
</evidence>
<evidence type="ECO:0000256" key="6">
    <source>
        <dbReference type="ARBA" id="ARBA00022801"/>
    </source>
</evidence>
<feature type="signal peptide" evidence="15">
    <location>
        <begin position="1"/>
        <end position="23"/>
    </location>
</feature>
<dbReference type="CDD" id="cd00842">
    <property type="entry name" value="MPP_ASMase"/>
    <property type="match status" value="1"/>
</dbReference>
<comment type="subcellular location">
    <subcellularLocation>
        <location evidence="1">Secreted</location>
    </subcellularLocation>
</comment>
<dbReference type="InterPro" id="IPR045473">
    <property type="entry name" value="ASM_C"/>
</dbReference>
<accession>A0A226E0D9</accession>
<keyword evidence="8 14" id="KW-1015">Disulfide bond</keyword>
<gene>
    <name evidence="17" type="ORF">Fcan01_14970</name>
</gene>
<feature type="binding site" evidence="13">
    <location>
        <position position="186"/>
    </location>
    <ligand>
        <name>Zn(2+)</name>
        <dbReference type="ChEBI" id="CHEBI:29105"/>
        <label>1</label>
    </ligand>
</feature>
<feature type="binding site" evidence="13">
    <location>
        <position position="259"/>
    </location>
    <ligand>
        <name>Zn(2+)</name>
        <dbReference type="ChEBI" id="CHEBI:29105"/>
        <label>2</label>
    </ligand>
</feature>
<keyword evidence="18" id="KW-1185">Reference proteome</keyword>
<evidence type="ECO:0000256" key="15">
    <source>
        <dbReference type="SAM" id="SignalP"/>
    </source>
</evidence>
<feature type="binding site" evidence="13">
    <location>
        <position position="259"/>
    </location>
    <ligand>
        <name>Zn(2+)</name>
        <dbReference type="ChEBI" id="CHEBI:29105"/>
        <label>1</label>
    </ligand>
</feature>
<feature type="disulfide bond" evidence="14">
    <location>
        <begin position="67"/>
        <end position="133"/>
    </location>
</feature>
<feature type="domain" description="Saposin B-type" evidence="16">
    <location>
        <begin position="60"/>
        <end position="149"/>
    </location>
</feature>
<feature type="binding site" evidence="13">
    <location>
        <position position="299"/>
    </location>
    <ligand>
        <name>Zn(2+)</name>
        <dbReference type="ChEBI" id="CHEBI:29105"/>
        <label>2</label>
    </ligand>
</feature>
<evidence type="ECO:0000256" key="11">
    <source>
        <dbReference type="ARBA" id="ARBA00047268"/>
    </source>
</evidence>
<keyword evidence="5 15" id="KW-0732">Signal</keyword>
<keyword evidence="7 13" id="KW-0862">Zinc</keyword>
<dbReference type="GO" id="GO:0046513">
    <property type="term" value="P:ceramide biosynthetic process"/>
    <property type="evidence" value="ECO:0007669"/>
    <property type="project" value="TreeGrafter"/>
</dbReference>
<dbReference type="InterPro" id="IPR004843">
    <property type="entry name" value="Calcineurin-like_PHP"/>
</dbReference>
<dbReference type="SUPFAM" id="SSF56300">
    <property type="entry name" value="Metallo-dependent phosphatases"/>
    <property type="match status" value="1"/>
</dbReference>
<dbReference type="GO" id="GO:0005764">
    <property type="term" value="C:lysosome"/>
    <property type="evidence" value="ECO:0007669"/>
    <property type="project" value="TreeGrafter"/>
</dbReference>
<feature type="binding site" evidence="13">
    <location>
        <position position="406"/>
    </location>
    <ligand>
        <name>Zn(2+)</name>
        <dbReference type="ChEBI" id="CHEBI:29105"/>
        <label>2</label>
    </ligand>
</feature>
<dbReference type="GO" id="GO:0016020">
    <property type="term" value="C:membrane"/>
    <property type="evidence" value="ECO:0007669"/>
    <property type="project" value="GOC"/>
</dbReference>
<evidence type="ECO:0000259" key="16">
    <source>
        <dbReference type="PROSITE" id="PS50015"/>
    </source>
</evidence>
<dbReference type="OrthoDB" id="282973at2759"/>
<feature type="chain" id="PRO_5012420620" description="Sphingomyelin phosphodiesterase" evidence="15">
    <location>
        <begin position="24"/>
        <end position="613"/>
    </location>
</feature>
<evidence type="ECO:0000256" key="8">
    <source>
        <dbReference type="ARBA" id="ARBA00023157"/>
    </source>
</evidence>
<keyword evidence="10 12" id="KW-0326">Glycosidase</keyword>
<dbReference type="PANTHER" id="PTHR10340:SF29">
    <property type="entry name" value="SPHINGOMYELIN PHOSPHODIESTERASE"/>
    <property type="match status" value="1"/>
</dbReference>
<feature type="disulfide bond" evidence="14">
    <location>
        <begin position="201"/>
        <end position="206"/>
    </location>
</feature>
<dbReference type="SUPFAM" id="SSF47862">
    <property type="entry name" value="Saposin"/>
    <property type="match status" value="1"/>
</dbReference>
<keyword evidence="9" id="KW-0325">Glycoprotein</keyword>
<dbReference type="GO" id="GO:0016798">
    <property type="term" value="F:hydrolase activity, acting on glycosyl bonds"/>
    <property type="evidence" value="ECO:0007669"/>
    <property type="project" value="UniProtKB-KW"/>
</dbReference>
<comment type="function">
    <text evidence="12">Converts sphingomyelin to ceramide.</text>
</comment>
<feature type="binding site" evidence="13">
    <location>
        <position position="188"/>
    </location>
    <ligand>
        <name>Zn(2+)</name>
        <dbReference type="ChEBI" id="CHEBI:29105"/>
        <label>1</label>
    </ligand>
</feature>
<comment type="catalytic activity">
    <reaction evidence="11">
        <text>a sphingomyelin + H2O = phosphocholine + an N-acylsphing-4-enine + H(+)</text>
        <dbReference type="Rhea" id="RHEA:19253"/>
        <dbReference type="ChEBI" id="CHEBI:15377"/>
        <dbReference type="ChEBI" id="CHEBI:15378"/>
        <dbReference type="ChEBI" id="CHEBI:17636"/>
        <dbReference type="ChEBI" id="CHEBI:52639"/>
        <dbReference type="ChEBI" id="CHEBI:295975"/>
        <dbReference type="EC" id="3.1.4.12"/>
    </reaction>
    <physiologicalReaction direction="left-to-right" evidence="11">
        <dbReference type="Rhea" id="RHEA:19254"/>
    </physiologicalReaction>
</comment>
<dbReference type="PANTHER" id="PTHR10340">
    <property type="entry name" value="SPHINGOMYELIN PHOSPHODIESTERASE"/>
    <property type="match status" value="1"/>
</dbReference>
<feature type="disulfide bond" evidence="14">
    <location>
        <begin position="95"/>
        <end position="106"/>
    </location>
</feature>
<keyword evidence="6 12" id="KW-0378">Hydrolase</keyword>
<dbReference type="InterPro" id="IPR029052">
    <property type="entry name" value="Metallo-depent_PP-like"/>
</dbReference>
<dbReference type="AlphaFoldDB" id="A0A226E0D9"/>
<dbReference type="OMA" id="HNVTVAM"/>
<feature type="disulfide bond" evidence="14">
    <location>
        <begin position="573"/>
        <end position="582"/>
    </location>
</feature>
<keyword evidence="3" id="KW-0964">Secreted</keyword>
<comment type="caution">
    <text evidence="17">The sequence shown here is derived from an EMBL/GenBank/DDBJ whole genome shotgun (WGS) entry which is preliminary data.</text>
</comment>
<dbReference type="PIRSF" id="PIRSF000948">
    <property type="entry name" value="Sphingomy_PDE"/>
    <property type="match status" value="1"/>
</dbReference>
<evidence type="ECO:0000256" key="4">
    <source>
        <dbReference type="ARBA" id="ARBA00022723"/>
    </source>
</evidence>
<proteinExistence type="inferred from homology"/>
<dbReference type="EMBL" id="LNIX01000009">
    <property type="protein sequence ID" value="OXA49936.1"/>
    <property type="molecule type" value="Genomic_DNA"/>
</dbReference>
<evidence type="ECO:0000256" key="13">
    <source>
        <dbReference type="PIRSR" id="PIRSR000948-1"/>
    </source>
</evidence>
<dbReference type="Proteomes" id="UP000198287">
    <property type="component" value="Unassembled WGS sequence"/>
</dbReference>
<name>A0A226E0D9_FOLCA</name>
<feature type="disulfide bond" evidence="14">
    <location>
        <begin position="366"/>
        <end position="414"/>
    </location>
</feature>
<reference evidence="17 18" key="1">
    <citation type="submission" date="2015-12" db="EMBL/GenBank/DDBJ databases">
        <title>The genome of Folsomia candida.</title>
        <authorList>
            <person name="Faddeeva A."/>
            <person name="Derks M.F."/>
            <person name="Anvar Y."/>
            <person name="Smit S."/>
            <person name="Van Straalen N."/>
            <person name="Roelofs D."/>
        </authorList>
    </citation>
    <scope>NUCLEOTIDE SEQUENCE [LARGE SCALE GENOMIC DNA]</scope>
    <source>
        <strain evidence="17 18">VU population</strain>
        <tissue evidence="17">Whole body</tissue>
    </source>
</reference>
<dbReference type="Gene3D" id="3.60.21.10">
    <property type="match status" value="1"/>
</dbReference>
<evidence type="ECO:0000256" key="14">
    <source>
        <dbReference type="PIRSR" id="PIRSR000948-2"/>
    </source>
</evidence>
<feature type="binding site" evidence="13">
    <location>
        <position position="442"/>
    </location>
    <ligand>
        <name>Zn(2+)</name>
        <dbReference type="ChEBI" id="CHEBI:29105"/>
        <label>1</label>
    </ligand>
</feature>
<dbReference type="InterPro" id="IPR011001">
    <property type="entry name" value="Saposin-like"/>
</dbReference>
<dbReference type="InterPro" id="IPR008139">
    <property type="entry name" value="SaposinB_dom"/>
</dbReference>
<dbReference type="STRING" id="158441.A0A226E0D9"/>
<feature type="disulfide bond" evidence="14">
    <location>
        <begin position="207"/>
        <end position="230"/>
    </location>
</feature>
<evidence type="ECO:0000256" key="7">
    <source>
        <dbReference type="ARBA" id="ARBA00022833"/>
    </source>
</evidence>
<evidence type="ECO:0000256" key="9">
    <source>
        <dbReference type="ARBA" id="ARBA00023180"/>
    </source>
</evidence>